<dbReference type="AlphaFoldDB" id="A0A9Q8PMA2"/>
<proteinExistence type="predicted"/>
<reference evidence="1" key="1">
    <citation type="submission" date="2021-12" db="EMBL/GenBank/DDBJ databases">
        <authorList>
            <person name="Zaccaron A."/>
            <person name="Stergiopoulos I."/>
        </authorList>
    </citation>
    <scope>NUCLEOTIDE SEQUENCE</scope>
    <source>
        <strain evidence="1">Race5_Kim</strain>
    </source>
</reference>
<dbReference type="EMBL" id="CP090175">
    <property type="protein sequence ID" value="UJO25155.1"/>
    <property type="molecule type" value="Genomic_DNA"/>
</dbReference>
<evidence type="ECO:0000313" key="2">
    <source>
        <dbReference type="Proteomes" id="UP000756132"/>
    </source>
</evidence>
<dbReference type="Proteomes" id="UP000756132">
    <property type="component" value="Chromosome 13"/>
</dbReference>
<name>A0A9Q8PMA2_PASFU</name>
<reference evidence="1" key="2">
    <citation type="journal article" date="2022" name="Microb. Genom.">
        <title>A chromosome-scale genome assembly of the tomato pathogen Cladosporium fulvum reveals a compartmentalized genome architecture and the presence of a dispensable chromosome.</title>
        <authorList>
            <person name="Zaccaron A.Z."/>
            <person name="Chen L.H."/>
            <person name="Samaras A."/>
            <person name="Stergiopoulos I."/>
        </authorList>
    </citation>
    <scope>NUCLEOTIDE SEQUENCE</scope>
    <source>
        <strain evidence="1">Race5_Kim</strain>
    </source>
</reference>
<dbReference type="OrthoDB" id="5275938at2759"/>
<sequence>MNDSSLEIPLPEDDANALIILLNVLHYRNDQVPDALCTHDLVDVVNLADKYLCKDRIQLAARLWVRNMEAVTDALKLARSLTVCRQMEFDGKFSTICRRMLLYSTGEAKLDSDECQYGNLEENFKLAFEMLQSDKEYRFYKIDQFIKTTIKTFIWARRSHPNNTCDSTCHVAELATYELFDLLRTKHLEPDFLSCFELYIVLDAMKTMPQFPFSHRYQPCSSGCIYDELEKKMAAGTFAAKAEELTAPTKPLCLAGYRVHGDVWGGCCGLKGGVARCRHCDPTLWGCGCCGVCVHAARQGYSREGERLAEEDVEENVEWTEAARARCEDR</sequence>
<organism evidence="1 2">
    <name type="scientific">Passalora fulva</name>
    <name type="common">Tomato leaf mold</name>
    <name type="synonym">Cladosporium fulvum</name>
    <dbReference type="NCBI Taxonomy" id="5499"/>
    <lineage>
        <taxon>Eukaryota</taxon>
        <taxon>Fungi</taxon>
        <taxon>Dikarya</taxon>
        <taxon>Ascomycota</taxon>
        <taxon>Pezizomycotina</taxon>
        <taxon>Dothideomycetes</taxon>
        <taxon>Dothideomycetidae</taxon>
        <taxon>Mycosphaerellales</taxon>
        <taxon>Mycosphaerellaceae</taxon>
        <taxon>Fulvia</taxon>
    </lineage>
</organism>
<protein>
    <submittedName>
        <fullName evidence="1">Uncharacterized protein</fullName>
    </submittedName>
</protein>
<accession>A0A9Q8PMA2</accession>
<dbReference type="KEGG" id="ffu:CLAFUR5_14249"/>
<keyword evidence="2" id="KW-1185">Reference proteome</keyword>
<evidence type="ECO:0000313" key="1">
    <source>
        <dbReference type="EMBL" id="UJO25155.1"/>
    </source>
</evidence>
<gene>
    <name evidence="1" type="ORF">CLAFUR5_14249</name>
</gene>
<dbReference type="GeneID" id="71994127"/>
<dbReference type="RefSeq" id="XP_047769521.1">
    <property type="nucleotide sequence ID" value="XM_047913397.1"/>
</dbReference>